<sequence>MSLLALLVATILLDFDDAADAALWRPVDDVVMGGVSRSAFDIAGPGVARFSGHVSLENFGGFASVRTPPRDWDTAGATAFVLRVRGDGKQYKFTLRTSDGFDGIQYQARFQPPAGEWAEVRLPVESFVATFRGRKVPFAPRLDPAKVRALGLMISDKQAGEFELLVDRIGIER</sequence>
<dbReference type="Gene3D" id="2.60.120.430">
    <property type="entry name" value="Galactose-binding lectin"/>
    <property type="match status" value="1"/>
</dbReference>
<feature type="domain" description="NADH:ubiquinone oxidoreductase intermediate-associated protein 30" evidence="2">
    <location>
        <begin position="14"/>
        <end position="166"/>
    </location>
</feature>
<dbReference type="AlphaFoldDB" id="D9PKV1"/>
<dbReference type="InterPro" id="IPR039131">
    <property type="entry name" value="NDUFAF1"/>
</dbReference>
<keyword evidence="3" id="KW-0830">Ubiquinone</keyword>
<evidence type="ECO:0000259" key="2">
    <source>
        <dbReference type="Pfam" id="PF08547"/>
    </source>
</evidence>
<dbReference type="PANTHER" id="PTHR13194">
    <property type="entry name" value="COMPLEX I INTERMEDIATE-ASSOCIATED PROTEIN 30"/>
    <property type="match status" value="1"/>
</dbReference>
<dbReference type="Pfam" id="PF08547">
    <property type="entry name" value="CIA30"/>
    <property type="match status" value="1"/>
</dbReference>
<protein>
    <submittedName>
        <fullName evidence="3">Protein containing NADH:ubiquinone oxidoreductase intermediate-associated protein 30 domain</fullName>
    </submittedName>
</protein>
<gene>
    <name evidence="3" type="ORF">LDC_2172</name>
</gene>
<name>D9PKV1_9ZZZZ</name>
<proteinExistence type="inferred from homology"/>
<dbReference type="PANTHER" id="PTHR13194:SF19">
    <property type="entry name" value="NAD(P)-BINDING ROSSMANN-FOLD SUPERFAMILY PROTEIN"/>
    <property type="match status" value="1"/>
</dbReference>
<organism evidence="3">
    <name type="scientific">sediment metagenome</name>
    <dbReference type="NCBI Taxonomy" id="749907"/>
    <lineage>
        <taxon>unclassified sequences</taxon>
        <taxon>metagenomes</taxon>
        <taxon>ecological metagenomes</taxon>
    </lineage>
</organism>
<reference evidence="3" key="2">
    <citation type="journal article" date="2011" name="Microb. Ecol.">
        <title>Taxonomic and Functional Metagenomic Profiling of the Microbial Community in the Anoxic Sediment of a Sub-saline Shallow Lake (Laguna de Carrizo, Central Spain).</title>
        <authorList>
            <person name="Ferrer M."/>
            <person name="Guazzaroni M.E."/>
            <person name="Richter M."/>
            <person name="Garcia-Salamanca A."/>
            <person name="Yarza P."/>
            <person name="Suarez-Suarez A."/>
            <person name="Solano J."/>
            <person name="Alcaide M."/>
            <person name="van Dillewijn P."/>
            <person name="Molina-Henares M.A."/>
            <person name="Lopez-Cortes N."/>
            <person name="Al-Ramahi Y."/>
            <person name="Guerrero C."/>
            <person name="Acosta A."/>
            <person name="de Eugenio L.I."/>
            <person name="Martinez V."/>
            <person name="Marques S."/>
            <person name="Rojo F."/>
            <person name="Santero E."/>
            <person name="Genilloud O."/>
            <person name="Perez-Perez J."/>
            <person name="Rossello-Mora R."/>
            <person name="Ramos J.L."/>
        </authorList>
    </citation>
    <scope>NUCLEOTIDE SEQUENCE</scope>
</reference>
<evidence type="ECO:0000313" key="3">
    <source>
        <dbReference type="EMBL" id="EFK95815.1"/>
    </source>
</evidence>
<accession>D9PKV1</accession>
<reference evidence="3" key="1">
    <citation type="submission" date="2010-07" db="EMBL/GenBank/DDBJ databases">
        <authorList>
            <consortium name="CONSOLIDER consortium CSD2007-00005"/>
            <person name="Guazzaroni M.-E."/>
            <person name="Richter M."/>
            <person name="Garcia-Salamanca A."/>
            <person name="Yarza P."/>
            <person name="Ferrer M."/>
        </authorList>
    </citation>
    <scope>NUCLEOTIDE SEQUENCE</scope>
</reference>
<dbReference type="InterPro" id="IPR008979">
    <property type="entry name" value="Galactose-bd-like_sf"/>
</dbReference>
<comment type="caution">
    <text evidence="3">The sequence shown here is derived from an EMBL/GenBank/DDBJ whole genome shotgun (WGS) entry which is preliminary data.</text>
</comment>
<dbReference type="InterPro" id="IPR013857">
    <property type="entry name" value="NADH-UbQ_OxRdtase-assoc_prot30"/>
</dbReference>
<dbReference type="EMBL" id="ADZX01000646">
    <property type="protein sequence ID" value="EFK95815.1"/>
    <property type="molecule type" value="Genomic_DNA"/>
</dbReference>
<comment type="similarity">
    <text evidence="1">Belongs to the CIA30 family.</text>
</comment>
<dbReference type="SUPFAM" id="SSF49785">
    <property type="entry name" value="Galactose-binding domain-like"/>
    <property type="match status" value="1"/>
</dbReference>
<evidence type="ECO:0000256" key="1">
    <source>
        <dbReference type="ARBA" id="ARBA00007884"/>
    </source>
</evidence>